<reference evidence="1" key="1">
    <citation type="submission" date="2021-04" db="EMBL/GenBank/DDBJ databases">
        <authorList>
            <person name="Tunstrom K."/>
        </authorList>
    </citation>
    <scope>NUCLEOTIDE SEQUENCE</scope>
</reference>
<keyword evidence="2" id="KW-1185">Reference proteome</keyword>
<sequence length="118" mass="13964">MNDCKTTLPKDWNIQNLKIIEFRRGKLSMFAKNDYNGEFKELHILKKKVERDLRKKMGEELDLINMIEREKKPRGVNEVKKKELLTLAKSMPVSRRTFYEALEESDAPDLDIHIDSDL</sequence>
<dbReference type="EMBL" id="CAJQZP010000209">
    <property type="protein sequence ID" value="CAG4945699.1"/>
    <property type="molecule type" value="Genomic_DNA"/>
</dbReference>
<evidence type="ECO:0000313" key="1">
    <source>
        <dbReference type="EMBL" id="CAG4945699.1"/>
    </source>
</evidence>
<accession>A0A8S3W7W1</accession>
<proteinExistence type="predicted"/>
<comment type="caution">
    <text evidence="1">The sequence shown here is derived from an EMBL/GenBank/DDBJ whole genome shotgun (WGS) entry which is preliminary data.</text>
</comment>
<gene>
    <name evidence="1" type="ORF">PAPOLLO_LOCUS3146</name>
</gene>
<name>A0A8S3W7W1_PARAO</name>
<dbReference type="Proteomes" id="UP000691718">
    <property type="component" value="Unassembled WGS sequence"/>
</dbReference>
<organism evidence="1 2">
    <name type="scientific">Parnassius apollo</name>
    <name type="common">Apollo butterfly</name>
    <name type="synonym">Papilio apollo</name>
    <dbReference type="NCBI Taxonomy" id="110799"/>
    <lineage>
        <taxon>Eukaryota</taxon>
        <taxon>Metazoa</taxon>
        <taxon>Ecdysozoa</taxon>
        <taxon>Arthropoda</taxon>
        <taxon>Hexapoda</taxon>
        <taxon>Insecta</taxon>
        <taxon>Pterygota</taxon>
        <taxon>Neoptera</taxon>
        <taxon>Endopterygota</taxon>
        <taxon>Lepidoptera</taxon>
        <taxon>Glossata</taxon>
        <taxon>Ditrysia</taxon>
        <taxon>Papilionoidea</taxon>
        <taxon>Papilionidae</taxon>
        <taxon>Parnassiinae</taxon>
        <taxon>Parnassini</taxon>
        <taxon>Parnassius</taxon>
        <taxon>Parnassius</taxon>
    </lineage>
</organism>
<protein>
    <submittedName>
        <fullName evidence="1">(apollo) hypothetical protein</fullName>
    </submittedName>
</protein>
<dbReference type="OrthoDB" id="6781302at2759"/>
<evidence type="ECO:0000313" key="2">
    <source>
        <dbReference type="Proteomes" id="UP000691718"/>
    </source>
</evidence>
<dbReference type="AlphaFoldDB" id="A0A8S3W7W1"/>